<accession>A0AAD3SY21</accession>
<dbReference type="Proteomes" id="UP001279734">
    <property type="component" value="Unassembled WGS sequence"/>
</dbReference>
<protein>
    <recommendedName>
        <fullName evidence="9">Nuclear matrix constituent protein 1-like protein</fullName>
    </recommendedName>
</protein>
<reference evidence="7" key="1">
    <citation type="submission" date="2023-05" db="EMBL/GenBank/DDBJ databases">
        <title>Nepenthes gracilis genome sequencing.</title>
        <authorList>
            <person name="Fukushima K."/>
        </authorList>
    </citation>
    <scope>NUCLEOTIDE SEQUENCE</scope>
    <source>
        <strain evidence="7">SING2019-196</strain>
    </source>
</reference>
<gene>
    <name evidence="7" type="ORF">Nepgr_020872</name>
</gene>
<evidence type="ECO:0000256" key="1">
    <source>
        <dbReference type="ARBA" id="ARBA00023054"/>
    </source>
</evidence>
<dbReference type="SUPFAM" id="SSF57997">
    <property type="entry name" value="Tropomyosin"/>
    <property type="match status" value="1"/>
</dbReference>
<evidence type="ECO:0000256" key="2">
    <source>
        <dbReference type="ARBA" id="ARBA00023242"/>
    </source>
</evidence>
<dbReference type="InterPro" id="IPR040418">
    <property type="entry name" value="CRWN"/>
</dbReference>
<feature type="region of interest" description="Disordered" evidence="6">
    <location>
        <begin position="1129"/>
        <end position="1190"/>
    </location>
</feature>
<keyword evidence="2" id="KW-0539">Nucleus</keyword>
<feature type="coiled-coil region" evidence="5">
    <location>
        <begin position="63"/>
        <end position="125"/>
    </location>
</feature>
<evidence type="ECO:0000313" key="8">
    <source>
        <dbReference type="Proteomes" id="UP001279734"/>
    </source>
</evidence>
<dbReference type="PANTHER" id="PTHR31908:SF11">
    <property type="entry name" value="PROTEIN CROWDED NUCLEI 1"/>
    <property type="match status" value="1"/>
</dbReference>
<evidence type="ECO:0000256" key="4">
    <source>
        <dbReference type="ARBA" id="ARBA00024208"/>
    </source>
</evidence>
<comment type="subcellular location">
    <subcellularLocation>
        <location evidence="3">Nucleus lamina</location>
    </subcellularLocation>
</comment>
<evidence type="ECO:0000256" key="5">
    <source>
        <dbReference type="SAM" id="Coils"/>
    </source>
</evidence>
<feature type="compositionally biased region" description="Basic and acidic residues" evidence="6">
    <location>
        <begin position="1150"/>
        <end position="1160"/>
    </location>
</feature>
<evidence type="ECO:0000313" key="7">
    <source>
        <dbReference type="EMBL" id="GMH19031.1"/>
    </source>
</evidence>
<dbReference type="PANTHER" id="PTHR31908">
    <property type="entry name" value="PROTEIN CROWDED NUCLEI 4"/>
    <property type="match status" value="1"/>
</dbReference>
<feature type="region of interest" description="Disordered" evidence="6">
    <location>
        <begin position="13"/>
        <end position="56"/>
    </location>
</feature>
<dbReference type="EMBL" id="BSYO01000020">
    <property type="protein sequence ID" value="GMH19031.1"/>
    <property type="molecule type" value="Genomic_DNA"/>
</dbReference>
<sequence length="1190" mass="137293">MFTPQKRAWWFSPHRSENKKSRVSNLNSNSKIDDGSVGKGKNVASLDATTPPSGSLYVDDRELEAEERDEENLAEKVSKLENELFNCQYNMGLLVMEKKEWTCKYEDSQKELTETKDALKREQGAHLIAMADVEKREENLRKALGIEKQCVLDLEKTLREMRAEYAEIKFTADSKLGEANSLAAVTEEKSLEVESKLHVADAKLAEASRKSAEVERRLQELETRESSLRRERLSFSLEREAHEVTLSKRREDLQEWERKLHDREERLGEARGALNQREERLNENDRSFNLKKKDLEEAQKKIDAANMELSKKEDDINSRLASLRANEKEADSLKSKIQEKEKELLALEEKLNEREMTGIQKLLDEHKIELESKRQHFEQEMDLKRKNLDVEMRSKVAEVEKKEVEVNHLEEKLRKREAALEKKLEKFKEKEKDFELKSRALKDTERSVKSEEKVLMTEKKEMQIEKCSLLDLKAELEQRRADIEQQLLKIQQEREQLKITEEDRSEHLRLQSALKQEIDNCRLQKELLLKEADELKQQRESFEREWEALDEKKAEIEKEFNNMIEEKEKLQKWKISEQERLRNENLSARNYIEIELEALKLAKDSFAADMEHERSVLSERAHSERIQMLNDFEMRKRELEIEMHKKLEEMEKNLHERVRLFEEEREKELNNIDYLREVAGRAMEDMKEERRRIEKQTQEVAANKKDLEGRRLEIHKDIEELVLLSSKLKEQRELFCRERERFIAFVDKNQSCENCGESTRAFVVSDLQFLHNMEKSRILPHSEMVEDYIISGAKHALTPSETTPGAGGVKSPKSGGAISWLRKCSSKIKVFNFSPSKQVEHSALQNLAGECSLVDQSADLEPATDRFDDPQALRELSLGVVNNSLDVQRLQPDDSVKKVQGNGLAEAEVNINDDEQEDFEALEHSGFSNPREVSKKGRRKITRTRSVQHVVSDAKTILGDAMGQNESRHPNGYAEESDESSFTVKGNKRNGRKRSHAYPSPATTSEQDGDGSEGRSDSVITGGRRKRRQKVDLDMKAPTTKRYNLRRPRNVATVTPAGTSSDFNKGKNRALGSRGSMLDANSFSKADAAHSAGLRSENGRSINLVQDEGAAETNGVDATPTNNHIENNSLLSEEVNGTPDVQQEYSYKTPVRDDHDLGEEVKEDDDEDGQDPEHPGQMSIGRRVWNFLTT</sequence>
<dbReference type="AlphaFoldDB" id="A0AAD3SY21"/>
<comment type="similarity">
    <text evidence="4">Belongs to the CRWN family.</text>
</comment>
<evidence type="ECO:0000256" key="3">
    <source>
        <dbReference type="ARBA" id="ARBA00024186"/>
    </source>
</evidence>
<feature type="region of interest" description="Disordered" evidence="6">
    <location>
        <begin position="924"/>
        <end position="1076"/>
    </location>
</feature>
<organism evidence="7 8">
    <name type="scientific">Nepenthes gracilis</name>
    <name type="common">Slender pitcher plant</name>
    <dbReference type="NCBI Taxonomy" id="150966"/>
    <lineage>
        <taxon>Eukaryota</taxon>
        <taxon>Viridiplantae</taxon>
        <taxon>Streptophyta</taxon>
        <taxon>Embryophyta</taxon>
        <taxon>Tracheophyta</taxon>
        <taxon>Spermatophyta</taxon>
        <taxon>Magnoliopsida</taxon>
        <taxon>eudicotyledons</taxon>
        <taxon>Gunneridae</taxon>
        <taxon>Pentapetalae</taxon>
        <taxon>Caryophyllales</taxon>
        <taxon>Nepenthaceae</taxon>
        <taxon>Nepenthes</taxon>
    </lineage>
</organism>
<feature type="compositionally biased region" description="Acidic residues" evidence="6">
    <location>
        <begin position="1161"/>
        <end position="1170"/>
    </location>
</feature>
<keyword evidence="1 5" id="KW-0175">Coiled coil</keyword>
<dbReference type="GO" id="GO:0006997">
    <property type="term" value="P:nucleus organization"/>
    <property type="evidence" value="ECO:0007669"/>
    <property type="project" value="InterPro"/>
</dbReference>
<feature type="coiled-coil region" evidence="5">
    <location>
        <begin position="629"/>
        <end position="710"/>
    </location>
</feature>
<proteinExistence type="inferred from homology"/>
<keyword evidence="8" id="KW-1185">Reference proteome</keyword>
<name>A0AAD3SY21_NEPGR</name>
<feature type="compositionally biased region" description="Polar residues" evidence="6">
    <location>
        <begin position="1052"/>
        <end position="1063"/>
    </location>
</feature>
<comment type="caution">
    <text evidence="7">The sequence shown here is derived from an EMBL/GenBank/DDBJ whole genome shotgun (WGS) entry which is preliminary data.</text>
</comment>
<dbReference type="GO" id="GO:0005652">
    <property type="term" value="C:nuclear lamina"/>
    <property type="evidence" value="ECO:0007669"/>
    <property type="project" value="UniProtKB-SubCell"/>
</dbReference>
<evidence type="ECO:0008006" key="9">
    <source>
        <dbReference type="Google" id="ProtNLM"/>
    </source>
</evidence>
<evidence type="ECO:0000256" key="6">
    <source>
        <dbReference type="SAM" id="MobiDB-lite"/>
    </source>
</evidence>
<feature type="coiled-coil region" evidence="5">
    <location>
        <begin position="197"/>
        <end position="573"/>
    </location>
</feature>
<feature type="compositionally biased region" description="Basic residues" evidence="6">
    <location>
        <begin position="986"/>
        <end position="996"/>
    </location>
</feature>